<feature type="domain" description="RNA polymerase sigma-70 region 2" evidence="5">
    <location>
        <begin position="34"/>
        <end position="98"/>
    </location>
</feature>
<dbReference type="InterPro" id="IPR007627">
    <property type="entry name" value="RNA_pol_sigma70_r2"/>
</dbReference>
<dbReference type="Pfam" id="PF04542">
    <property type="entry name" value="Sigma70_r2"/>
    <property type="match status" value="1"/>
</dbReference>
<reference evidence="8" key="1">
    <citation type="submission" date="2012-02" db="EMBL/GenBank/DDBJ databases">
        <title>The complete genome of Echinicola vietnamensis DSM 17526.</title>
        <authorList>
            <person name="Lucas S."/>
            <person name="Copeland A."/>
            <person name="Lapidus A."/>
            <person name="Glavina del Rio T."/>
            <person name="Dalin E."/>
            <person name="Tice H."/>
            <person name="Bruce D."/>
            <person name="Goodwin L."/>
            <person name="Pitluck S."/>
            <person name="Peters L."/>
            <person name="Ovchinnikova G."/>
            <person name="Teshima H."/>
            <person name="Kyrpides N."/>
            <person name="Mavromatis K."/>
            <person name="Ivanova N."/>
            <person name="Brettin T."/>
            <person name="Detter J.C."/>
            <person name="Han C."/>
            <person name="Larimer F."/>
            <person name="Land M."/>
            <person name="Hauser L."/>
            <person name="Markowitz V."/>
            <person name="Cheng J.-F."/>
            <person name="Hugenholtz P."/>
            <person name="Woyke T."/>
            <person name="Wu D."/>
            <person name="Brambilla E."/>
            <person name="Klenk H.-P."/>
            <person name="Eisen J.A."/>
        </authorList>
    </citation>
    <scope>NUCLEOTIDE SEQUENCE [LARGE SCALE GENOMIC DNA]</scope>
    <source>
        <strain evidence="8">DSM 17526 / LMG 23754 / KMM 6221</strain>
    </source>
</reference>
<name>L0FWY5_ECHVK</name>
<evidence type="ECO:0000259" key="6">
    <source>
        <dbReference type="Pfam" id="PF08281"/>
    </source>
</evidence>
<sequence length="204" mass="23994">MFKKYLFMRKLIKYTEKRLVALVREGDLNAFDELYHRYAPRVYGFAKRVFHDKDVAEEAVQVVFVKLWEKRKGLNEQLNFKSYLFTAVKHQVYNRLREVKNTVDLEEMVTDHTYQGVSGLEVLEYKEFEESALGLIERLPNVQQKVFKLSRLEGVSHKEIAEKLGLSVRTVEHHCYLATKFLKGQLLKQASVATLIFCFLNLLQ</sequence>
<dbReference type="SUPFAM" id="SSF88946">
    <property type="entry name" value="Sigma2 domain of RNA polymerase sigma factors"/>
    <property type="match status" value="1"/>
</dbReference>
<dbReference type="GO" id="GO:0003677">
    <property type="term" value="F:DNA binding"/>
    <property type="evidence" value="ECO:0007669"/>
    <property type="project" value="InterPro"/>
</dbReference>
<dbReference type="Gene3D" id="1.10.10.10">
    <property type="entry name" value="Winged helix-like DNA-binding domain superfamily/Winged helix DNA-binding domain"/>
    <property type="match status" value="1"/>
</dbReference>
<dbReference type="eggNOG" id="COG1595">
    <property type="taxonomic scope" value="Bacteria"/>
</dbReference>
<dbReference type="NCBIfam" id="TIGR02985">
    <property type="entry name" value="Sig70_bacteroi1"/>
    <property type="match status" value="1"/>
</dbReference>
<keyword evidence="8" id="KW-1185">Reference proteome</keyword>
<evidence type="ECO:0000256" key="1">
    <source>
        <dbReference type="ARBA" id="ARBA00010641"/>
    </source>
</evidence>
<dbReference type="SUPFAM" id="SSF88659">
    <property type="entry name" value="Sigma3 and sigma4 domains of RNA polymerase sigma factors"/>
    <property type="match status" value="1"/>
</dbReference>
<dbReference type="GO" id="GO:0006352">
    <property type="term" value="P:DNA-templated transcription initiation"/>
    <property type="evidence" value="ECO:0007669"/>
    <property type="project" value="InterPro"/>
</dbReference>
<dbReference type="NCBIfam" id="TIGR02937">
    <property type="entry name" value="sigma70-ECF"/>
    <property type="match status" value="1"/>
</dbReference>
<keyword evidence="3" id="KW-0731">Sigma factor</keyword>
<dbReference type="PANTHER" id="PTHR43133:SF46">
    <property type="entry name" value="RNA POLYMERASE SIGMA-70 FACTOR ECF SUBFAMILY"/>
    <property type="match status" value="1"/>
</dbReference>
<dbReference type="EMBL" id="CP003346">
    <property type="protein sequence ID" value="AGA78419.1"/>
    <property type="molecule type" value="Genomic_DNA"/>
</dbReference>
<dbReference type="PATRIC" id="fig|926556.3.peg.2288"/>
<dbReference type="AlphaFoldDB" id="L0FWY5"/>
<dbReference type="InterPro" id="IPR039425">
    <property type="entry name" value="RNA_pol_sigma-70-like"/>
</dbReference>
<gene>
    <name evidence="7" type="ordered locus">Echvi_2168</name>
</gene>
<dbReference type="InterPro" id="IPR014284">
    <property type="entry name" value="RNA_pol_sigma-70_dom"/>
</dbReference>
<organism evidence="7 8">
    <name type="scientific">Echinicola vietnamensis (strain DSM 17526 / LMG 23754 / KMM 6221)</name>
    <dbReference type="NCBI Taxonomy" id="926556"/>
    <lineage>
        <taxon>Bacteria</taxon>
        <taxon>Pseudomonadati</taxon>
        <taxon>Bacteroidota</taxon>
        <taxon>Cytophagia</taxon>
        <taxon>Cytophagales</taxon>
        <taxon>Cyclobacteriaceae</taxon>
        <taxon>Echinicola</taxon>
    </lineage>
</organism>
<dbReference type="InterPro" id="IPR013249">
    <property type="entry name" value="RNA_pol_sigma70_r4_t2"/>
</dbReference>
<protein>
    <submittedName>
        <fullName evidence="7">RNA polymerase sigma-70 factor, expansion family 1</fullName>
    </submittedName>
</protein>
<dbReference type="PANTHER" id="PTHR43133">
    <property type="entry name" value="RNA POLYMERASE ECF-TYPE SIGMA FACTO"/>
    <property type="match status" value="1"/>
</dbReference>
<keyword evidence="4" id="KW-0804">Transcription</keyword>
<dbReference type="InterPro" id="IPR013324">
    <property type="entry name" value="RNA_pol_sigma_r3/r4-like"/>
</dbReference>
<comment type="similarity">
    <text evidence="1">Belongs to the sigma-70 factor family. ECF subfamily.</text>
</comment>
<evidence type="ECO:0000313" key="7">
    <source>
        <dbReference type="EMBL" id="AGA78419.1"/>
    </source>
</evidence>
<feature type="domain" description="RNA polymerase sigma factor 70 region 4 type 2" evidence="6">
    <location>
        <begin position="133"/>
        <end position="180"/>
    </location>
</feature>
<dbReference type="InterPro" id="IPR036388">
    <property type="entry name" value="WH-like_DNA-bd_sf"/>
</dbReference>
<dbReference type="Pfam" id="PF08281">
    <property type="entry name" value="Sigma70_r4_2"/>
    <property type="match status" value="1"/>
</dbReference>
<dbReference type="Proteomes" id="UP000010796">
    <property type="component" value="Chromosome"/>
</dbReference>
<proteinExistence type="inferred from homology"/>
<evidence type="ECO:0000256" key="2">
    <source>
        <dbReference type="ARBA" id="ARBA00023015"/>
    </source>
</evidence>
<evidence type="ECO:0000259" key="5">
    <source>
        <dbReference type="Pfam" id="PF04542"/>
    </source>
</evidence>
<keyword evidence="2" id="KW-0805">Transcription regulation</keyword>
<dbReference type="Gene3D" id="1.10.1740.10">
    <property type="match status" value="1"/>
</dbReference>
<dbReference type="KEGG" id="evi:Echvi_2168"/>
<dbReference type="HOGENOM" id="CLU_047691_4_2_10"/>
<evidence type="ECO:0000256" key="3">
    <source>
        <dbReference type="ARBA" id="ARBA00023082"/>
    </source>
</evidence>
<accession>L0FWY5</accession>
<dbReference type="GO" id="GO:0016987">
    <property type="term" value="F:sigma factor activity"/>
    <property type="evidence" value="ECO:0007669"/>
    <property type="project" value="UniProtKB-KW"/>
</dbReference>
<dbReference type="InterPro" id="IPR013325">
    <property type="entry name" value="RNA_pol_sigma_r2"/>
</dbReference>
<evidence type="ECO:0000313" key="8">
    <source>
        <dbReference type="Proteomes" id="UP000010796"/>
    </source>
</evidence>
<dbReference type="InterPro" id="IPR014327">
    <property type="entry name" value="RNA_pol_sigma70_bacteroid"/>
</dbReference>
<evidence type="ECO:0000256" key="4">
    <source>
        <dbReference type="ARBA" id="ARBA00023163"/>
    </source>
</evidence>
<dbReference type="STRING" id="926556.Echvi_2168"/>